<keyword evidence="4 5" id="KW-0472">Membrane</keyword>
<sequence length="132" mass="13999">MPAHQIYWAQTFVGLIVIPFGVDISFPAASLLLSDMVPPHLQGVAASLVNTVINYSISIGLGVAGTAEREVRLRGATVLHDYRVALFVGVGMAGLSLITAVAFALYMQFVGKNEEGDGKPGVFDTKEEIGHV</sequence>
<comment type="caution">
    <text evidence="6">The sequence shown here is derived from an EMBL/GenBank/DDBJ whole genome shotgun (WGS) entry which is preliminary data.</text>
</comment>
<evidence type="ECO:0000256" key="3">
    <source>
        <dbReference type="ARBA" id="ARBA00022989"/>
    </source>
</evidence>
<evidence type="ECO:0000256" key="1">
    <source>
        <dbReference type="ARBA" id="ARBA00004141"/>
    </source>
</evidence>
<accession>A0AAJ0DL35</accession>
<evidence type="ECO:0000256" key="5">
    <source>
        <dbReference type="SAM" id="Phobius"/>
    </source>
</evidence>
<reference evidence="6" key="1">
    <citation type="submission" date="2023-04" db="EMBL/GenBank/DDBJ databases">
        <title>Black Yeasts Isolated from many extreme environments.</title>
        <authorList>
            <person name="Coleine C."/>
            <person name="Stajich J.E."/>
            <person name="Selbmann L."/>
        </authorList>
    </citation>
    <scope>NUCLEOTIDE SEQUENCE</scope>
    <source>
        <strain evidence="6">CCFEE 5312</strain>
    </source>
</reference>
<evidence type="ECO:0000313" key="6">
    <source>
        <dbReference type="EMBL" id="KAK3052435.1"/>
    </source>
</evidence>
<dbReference type="Gene3D" id="1.20.1250.20">
    <property type="entry name" value="MFS general substrate transporter like domains"/>
    <property type="match status" value="1"/>
</dbReference>
<evidence type="ECO:0000313" key="7">
    <source>
        <dbReference type="Proteomes" id="UP001271007"/>
    </source>
</evidence>
<keyword evidence="7" id="KW-1185">Reference proteome</keyword>
<feature type="transmembrane region" description="Helical" evidence="5">
    <location>
        <begin position="84"/>
        <end position="107"/>
    </location>
</feature>
<dbReference type="InterPro" id="IPR036259">
    <property type="entry name" value="MFS_trans_sf"/>
</dbReference>
<evidence type="ECO:0000256" key="4">
    <source>
        <dbReference type="ARBA" id="ARBA00023136"/>
    </source>
</evidence>
<keyword evidence="3 5" id="KW-1133">Transmembrane helix</keyword>
<evidence type="ECO:0000256" key="2">
    <source>
        <dbReference type="ARBA" id="ARBA00022692"/>
    </source>
</evidence>
<feature type="transmembrane region" description="Helical" evidence="5">
    <location>
        <begin position="12"/>
        <end position="33"/>
    </location>
</feature>
<dbReference type="PANTHER" id="PTHR42718:SF1">
    <property type="entry name" value="LOW AFFINITY AMMONIUM TRANSPORTER"/>
    <property type="match status" value="1"/>
</dbReference>
<comment type="subcellular location">
    <subcellularLocation>
        <location evidence="1">Membrane</location>
        <topology evidence="1">Multi-pass membrane protein</topology>
    </subcellularLocation>
</comment>
<name>A0AAJ0DL35_9PEZI</name>
<dbReference type="GO" id="GO:0016020">
    <property type="term" value="C:membrane"/>
    <property type="evidence" value="ECO:0007669"/>
    <property type="project" value="UniProtKB-SubCell"/>
</dbReference>
<dbReference type="EMBL" id="JAWDJX010000021">
    <property type="protein sequence ID" value="KAK3052435.1"/>
    <property type="molecule type" value="Genomic_DNA"/>
</dbReference>
<dbReference type="SUPFAM" id="SSF103473">
    <property type="entry name" value="MFS general substrate transporter"/>
    <property type="match status" value="1"/>
</dbReference>
<dbReference type="AlphaFoldDB" id="A0AAJ0DL35"/>
<feature type="transmembrane region" description="Helical" evidence="5">
    <location>
        <begin position="45"/>
        <end position="64"/>
    </location>
</feature>
<gene>
    <name evidence="6" type="ORF">LTR09_006645</name>
</gene>
<keyword evidence="2 5" id="KW-0812">Transmembrane</keyword>
<organism evidence="6 7">
    <name type="scientific">Extremus antarcticus</name>
    <dbReference type="NCBI Taxonomy" id="702011"/>
    <lineage>
        <taxon>Eukaryota</taxon>
        <taxon>Fungi</taxon>
        <taxon>Dikarya</taxon>
        <taxon>Ascomycota</taxon>
        <taxon>Pezizomycotina</taxon>
        <taxon>Dothideomycetes</taxon>
        <taxon>Dothideomycetidae</taxon>
        <taxon>Mycosphaerellales</taxon>
        <taxon>Extremaceae</taxon>
        <taxon>Extremus</taxon>
    </lineage>
</organism>
<protein>
    <submittedName>
        <fullName evidence="6">Uncharacterized protein</fullName>
    </submittedName>
</protein>
<dbReference type="PANTHER" id="PTHR42718">
    <property type="entry name" value="MAJOR FACILITATOR SUPERFAMILY MULTIDRUG TRANSPORTER MFSC"/>
    <property type="match status" value="1"/>
</dbReference>
<proteinExistence type="predicted"/>
<dbReference type="Proteomes" id="UP001271007">
    <property type="component" value="Unassembled WGS sequence"/>
</dbReference>